<feature type="signal peptide" evidence="3">
    <location>
        <begin position="1"/>
        <end position="18"/>
    </location>
</feature>
<feature type="chain" id="PRO_5012590529" evidence="3">
    <location>
        <begin position="19"/>
        <end position="552"/>
    </location>
</feature>
<dbReference type="RefSeq" id="WP_072716460.1">
    <property type="nucleotide sequence ID" value="NZ_FRAU01000012.1"/>
</dbReference>
<dbReference type="InterPro" id="IPR032812">
    <property type="entry name" value="SbsA_Ig"/>
</dbReference>
<protein>
    <submittedName>
        <fullName evidence="5">Ig-like domain-containing protein</fullName>
    </submittedName>
</protein>
<evidence type="ECO:0000256" key="3">
    <source>
        <dbReference type="SAM" id="SignalP"/>
    </source>
</evidence>
<proteinExistence type="predicted"/>
<dbReference type="InterPro" id="IPR013784">
    <property type="entry name" value="Carb-bd-like_fold"/>
</dbReference>
<reference evidence="6" key="1">
    <citation type="submission" date="2016-11" db="EMBL/GenBank/DDBJ databases">
        <authorList>
            <person name="Varghese N."/>
            <person name="Submissions S."/>
        </authorList>
    </citation>
    <scope>NUCLEOTIDE SEQUENCE [LARGE SCALE GENOMIC DNA]</scope>
    <source>
        <strain evidence="6">DSM 22212</strain>
    </source>
</reference>
<sequence length="552" mass="61009">MRLVHKGLVLLIGLTACANPVPPSGGPPDRTPPALVESTPPPNATNVQDPRIRLVFSEGIDPASVARALSITPAPERPPKVRVRGRTVTFSLPTPLRSNTTYVLTFDTDLRDLHGVSLREPIVLAFSTGPTINRGQLVGRVLDAASGQPVANIDVYAYALTDSLPLRTWPPSPDYRTQTDPEGRFQFAYLSDQRYFVIALADRNRNRQPDPGEAFAAPPHPALQPDTSGQLLPTPWLITHLDTLPPILRQVRPLSNRRLQVRFSEPVRLQTRDPSRWLLFTPETAIPIQAVYQVPARPFDVLLYTPPLQPVTHWLRAGGVVDTAGNPVRPDTVRFTGLARRDTLRLRFLGFIPGAQARLLPNQLLQLRFNLPPPDLAAYLTLTDTTGRPRAFRLESADGTTYTLIPDPPLRPGEQLHLTLEGRISGHPDTLWHATLTLMPAAMLGSLSGVVQAADTTAPVIVELLPETPALPVQKQRLPPGGGTFHFESLPEGRFRVRAFLDYNGNQRWDGGQLLPYAPPEPLSWLPEPLQTRPRWEIAAGDTLRFSRLHLP</sequence>
<evidence type="ECO:0000256" key="2">
    <source>
        <dbReference type="SAM" id="MobiDB-lite"/>
    </source>
</evidence>
<feature type="domain" description="SbsA Ig-like" evidence="4">
    <location>
        <begin position="29"/>
        <end position="128"/>
    </location>
</feature>
<accession>A0A1M6XQ83</accession>
<dbReference type="AlphaFoldDB" id="A0A1M6XQ83"/>
<dbReference type="SUPFAM" id="SSF49452">
    <property type="entry name" value="Starch-binding domain-like"/>
    <property type="match status" value="1"/>
</dbReference>
<dbReference type="OrthoDB" id="9809989at2"/>
<gene>
    <name evidence="5" type="ORF">SAMN04488087_2659</name>
</gene>
<dbReference type="Proteomes" id="UP000185812">
    <property type="component" value="Unassembled WGS sequence"/>
</dbReference>
<evidence type="ECO:0000313" key="5">
    <source>
        <dbReference type="EMBL" id="SHL07955.1"/>
    </source>
</evidence>
<name>A0A1M6XQ83_9BACT</name>
<dbReference type="GO" id="GO:0030246">
    <property type="term" value="F:carbohydrate binding"/>
    <property type="evidence" value="ECO:0007669"/>
    <property type="project" value="InterPro"/>
</dbReference>
<organism evidence="5 6">
    <name type="scientific">Rhodothermus profundi</name>
    <dbReference type="NCBI Taxonomy" id="633813"/>
    <lineage>
        <taxon>Bacteria</taxon>
        <taxon>Pseudomonadati</taxon>
        <taxon>Rhodothermota</taxon>
        <taxon>Rhodothermia</taxon>
        <taxon>Rhodothermales</taxon>
        <taxon>Rhodothermaceae</taxon>
        <taxon>Rhodothermus</taxon>
    </lineage>
</organism>
<evidence type="ECO:0000313" key="6">
    <source>
        <dbReference type="Proteomes" id="UP000185812"/>
    </source>
</evidence>
<feature type="region of interest" description="Disordered" evidence="2">
    <location>
        <begin position="19"/>
        <end position="47"/>
    </location>
</feature>
<evidence type="ECO:0000256" key="1">
    <source>
        <dbReference type="ARBA" id="ARBA00022729"/>
    </source>
</evidence>
<dbReference type="Pfam" id="PF13205">
    <property type="entry name" value="Big_5"/>
    <property type="match status" value="1"/>
</dbReference>
<keyword evidence="1 3" id="KW-0732">Signal</keyword>
<dbReference type="PROSITE" id="PS51257">
    <property type="entry name" value="PROKAR_LIPOPROTEIN"/>
    <property type="match status" value="1"/>
</dbReference>
<feature type="compositionally biased region" description="Pro residues" evidence="2">
    <location>
        <begin position="20"/>
        <end position="31"/>
    </location>
</feature>
<keyword evidence="6" id="KW-1185">Reference proteome</keyword>
<dbReference type="EMBL" id="FRAU01000012">
    <property type="protein sequence ID" value="SHL07955.1"/>
    <property type="molecule type" value="Genomic_DNA"/>
</dbReference>
<evidence type="ECO:0000259" key="4">
    <source>
        <dbReference type="Pfam" id="PF13205"/>
    </source>
</evidence>
<dbReference type="STRING" id="633813.SAMN04488087_2659"/>